<dbReference type="OrthoDB" id="5573151at2759"/>
<dbReference type="Proteomes" id="UP000054350">
    <property type="component" value="Unassembled WGS sequence"/>
</dbReference>
<evidence type="ECO:0000313" key="2">
    <source>
        <dbReference type="EMBL" id="KNE71868.1"/>
    </source>
</evidence>
<accession>A0A0L0TAM8</accession>
<feature type="region of interest" description="Disordered" evidence="1">
    <location>
        <begin position="42"/>
        <end position="102"/>
    </location>
</feature>
<protein>
    <submittedName>
        <fullName evidence="2">Uncharacterized protein</fullName>
    </submittedName>
</protein>
<feature type="compositionally biased region" description="Basic and acidic residues" evidence="1">
    <location>
        <begin position="90"/>
        <end position="102"/>
    </location>
</feature>
<reference evidence="3" key="2">
    <citation type="submission" date="2009-11" db="EMBL/GenBank/DDBJ databases">
        <title>The Genome Sequence of Allomyces macrogynus strain ATCC 38327.</title>
        <authorList>
            <consortium name="The Broad Institute Genome Sequencing Platform"/>
            <person name="Russ C."/>
            <person name="Cuomo C."/>
            <person name="Shea T."/>
            <person name="Young S.K."/>
            <person name="Zeng Q."/>
            <person name="Koehrsen M."/>
            <person name="Haas B."/>
            <person name="Borodovsky M."/>
            <person name="Guigo R."/>
            <person name="Alvarado L."/>
            <person name="Berlin A."/>
            <person name="Borenstein D."/>
            <person name="Chen Z."/>
            <person name="Engels R."/>
            <person name="Freedman E."/>
            <person name="Gellesch M."/>
            <person name="Goldberg J."/>
            <person name="Griggs A."/>
            <person name="Gujja S."/>
            <person name="Heiman D."/>
            <person name="Hepburn T."/>
            <person name="Howarth C."/>
            <person name="Jen D."/>
            <person name="Larson L."/>
            <person name="Lewis B."/>
            <person name="Mehta T."/>
            <person name="Park D."/>
            <person name="Pearson M."/>
            <person name="Roberts A."/>
            <person name="Saif S."/>
            <person name="Shenoy N."/>
            <person name="Sisk P."/>
            <person name="Stolte C."/>
            <person name="Sykes S."/>
            <person name="Walk T."/>
            <person name="White J."/>
            <person name="Yandava C."/>
            <person name="Burger G."/>
            <person name="Gray M.W."/>
            <person name="Holland P.W.H."/>
            <person name="King N."/>
            <person name="Lang F.B.F."/>
            <person name="Roger A.J."/>
            <person name="Ruiz-Trillo I."/>
            <person name="Lander E."/>
            <person name="Nusbaum C."/>
        </authorList>
    </citation>
    <scope>NUCLEOTIDE SEQUENCE [LARGE SCALE GENOMIC DNA]</scope>
    <source>
        <strain evidence="3">ATCC 38327</strain>
    </source>
</reference>
<reference evidence="2 3" key="1">
    <citation type="submission" date="2009-11" db="EMBL/GenBank/DDBJ databases">
        <title>Annotation of Allomyces macrogynus ATCC 38327.</title>
        <authorList>
            <consortium name="The Broad Institute Genome Sequencing Platform"/>
            <person name="Russ C."/>
            <person name="Cuomo C."/>
            <person name="Burger G."/>
            <person name="Gray M.W."/>
            <person name="Holland P.W.H."/>
            <person name="King N."/>
            <person name="Lang F.B.F."/>
            <person name="Roger A.J."/>
            <person name="Ruiz-Trillo I."/>
            <person name="Young S.K."/>
            <person name="Zeng Q."/>
            <person name="Gargeya S."/>
            <person name="Fitzgerald M."/>
            <person name="Haas B."/>
            <person name="Abouelleil A."/>
            <person name="Alvarado L."/>
            <person name="Arachchi H.M."/>
            <person name="Berlin A."/>
            <person name="Chapman S.B."/>
            <person name="Gearin G."/>
            <person name="Goldberg J."/>
            <person name="Griggs A."/>
            <person name="Gujja S."/>
            <person name="Hansen M."/>
            <person name="Heiman D."/>
            <person name="Howarth C."/>
            <person name="Larimer J."/>
            <person name="Lui A."/>
            <person name="MacDonald P.J.P."/>
            <person name="McCowen C."/>
            <person name="Montmayeur A."/>
            <person name="Murphy C."/>
            <person name="Neiman D."/>
            <person name="Pearson M."/>
            <person name="Priest M."/>
            <person name="Roberts A."/>
            <person name="Saif S."/>
            <person name="Shea T."/>
            <person name="Sisk P."/>
            <person name="Stolte C."/>
            <person name="Sykes S."/>
            <person name="Wortman J."/>
            <person name="Nusbaum C."/>
            <person name="Birren B."/>
        </authorList>
    </citation>
    <scope>NUCLEOTIDE SEQUENCE [LARGE SCALE GENOMIC DNA]</scope>
    <source>
        <strain evidence="2 3">ATCC 38327</strain>
    </source>
</reference>
<proteinExistence type="predicted"/>
<evidence type="ECO:0000256" key="1">
    <source>
        <dbReference type="SAM" id="MobiDB-lite"/>
    </source>
</evidence>
<dbReference type="VEuPathDB" id="FungiDB:AMAG_16297"/>
<feature type="compositionally biased region" description="Polar residues" evidence="1">
    <location>
        <begin position="79"/>
        <end position="88"/>
    </location>
</feature>
<dbReference type="AlphaFoldDB" id="A0A0L0TAM8"/>
<name>A0A0L0TAM8_ALLM3</name>
<feature type="compositionally biased region" description="Pro residues" evidence="1">
    <location>
        <begin position="42"/>
        <end position="54"/>
    </location>
</feature>
<dbReference type="EMBL" id="GG745375">
    <property type="protein sequence ID" value="KNE71868.1"/>
    <property type="molecule type" value="Genomic_DNA"/>
</dbReference>
<keyword evidence="3" id="KW-1185">Reference proteome</keyword>
<gene>
    <name evidence="2" type="ORF">AMAG_16297</name>
</gene>
<organism evidence="2 3">
    <name type="scientific">Allomyces macrogynus (strain ATCC 38327)</name>
    <name type="common">Allomyces javanicus var. macrogynus</name>
    <dbReference type="NCBI Taxonomy" id="578462"/>
    <lineage>
        <taxon>Eukaryota</taxon>
        <taxon>Fungi</taxon>
        <taxon>Fungi incertae sedis</taxon>
        <taxon>Blastocladiomycota</taxon>
        <taxon>Blastocladiomycetes</taxon>
        <taxon>Blastocladiales</taxon>
        <taxon>Blastocladiaceae</taxon>
        <taxon>Allomyces</taxon>
    </lineage>
</organism>
<sequence length="280" mass="31159">MTNLDWFHQVRHFYSLDSVQQDMGGPGSTRQVLTALAALVPPSPASQSPAPPTAPVRAAAGSRLTTPGRSTHAPPGPPSISSVESITSEDGVRPYPEPKSEYEDADEYRIDVSELNRFLTRLVDEACAGAPDRVDGDVDRISTQTLLEAVWRINGLMLGHDDDTDENPSPGCVPEYKLVHDKDVCELMLALRAVKLGRQLAQLKDATRNDPFGDERFLKTLALVNGQFPLTRYPKVGAAEILYRDWFWDYMFGENQERIRRPKPSMARIKELVARMPSDN</sequence>
<evidence type="ECO:0000313" key="3">
    <source>
        <dbReference type="Proteomes" id="UP000054350"/>
    </source>
</evidence>